<accession>A0A3D8TXD2</accession>
<dbReference type="InterPro" id="IPR006116">
    <property type="entry name" value="NT_2-5OAS_ClassI-CCAase"/>
</dbReference>
<dbReference type="AlphaFoldDB" id="A0A3D8TXD2"/>
<dbReference type="InterPro" id="IPR043519">
    <property type="entry name" value="NT_sf"/>
</dbReference>
<dbReference type="GO" id="GO:0051607">
    <property type="term" value="P:defense response to virus"/>
    <property type="evidence" value="ECO:0007669"/>
    <property type="project" value="UniProtKB-KW"/>
</dbReference>
<dbReference type="GO" id="GO:0016779">
    <property type="term" value="F:nucleotidyltransferase activity"/>
    <property type="evidence" value="ECO:0007669"/>
    <property type="project" value="InterPro"/>
</dbReference>
<dbReference type="EMBL" id="NJNR01000057">
    <property type="protein sequence ID" value="RDX05781.1"/>
    <property type="molecule type" value="Genomic_DNA"/>
</dbReference>
<evidence type="ECO:0000256" key="1">
    <source>
        <dbReference type="ARBA" id="ARBA00023118"/>
    </source>
</evidence>
<dbReference type="Proteomes" id="UP000478746">
    <property type="component" value="Unassembled WGS sequence"/>
</dbReference>
<proteinExistence type="predicted"/>
<dbReference type="EMBL" id="WEAY01000008">
    <property type="protein sequence ID" value="KAB6838156.1"/>
    <property type="molecule type" value="Genomic_DNA"/>
</dbReference>
<reference evidence="5 6" key="1">
    <citation type="journal article" date="2017" name="Anaerobe">
        <title>Quantification, isolation and characterization of Bifidobacterium from the vaginal microbiomes of reproductive aged women.</title>
        <authorList>
            <person name="Freitas A.C."/>
            <person name="Hill J.E."/>
        </authorList>
    </citation>
    <scope>NUCLEOTIDE SEQUENCE [LARGE SCALE GENOMIC DNA]</scope>
    <source>
        <strain evidence="5 6">N6D05</strain>
    </source>
</reference>
<evidence type="ECO:0000313" key="9">
    <source>
        <dbReference type="Proteomes" id="UP000478746"/>
    </source>
</evidence>
<evidence type="ECO:0000313" key="2">
    <source>
        <dbReference type="EMBL" id="KAB6838156.1"/>
    </source>
</evidence>
<dbReference type="EMBL" id="WDVF01000008">
    <property type="protein sequence ID" value="KAB7135707.1"/>
    <property type="molecule type" value="Genomic_DNA"/>
</dbReference>
<dbReference type="Proteomes" id="UP000257074">
    <property type="component" value="Unassembled WGS sequence"/>
</dbReference>
<dbReference type="SUPFAM" id="SSF81301">
    <property type="entry name" value="Nucleotidyltransferase"/>
    <property type="match status" value="1"/>
</dbReference>
<protein>
    <submittedName>
        <fullName evidence="5">Nucleotidyltransferase</fullName>
    </submittedName>
</protein>
<dbReference type="Pfam" id="PF18144">
    <property type="entry name" value="SMODS"/>
    <property type="match status" value="1"/>
</dbReference>
<comment type="caution">
    <text evidence="5">The sequence shown here is derived from an EMBL/GenBank/DDBJ whole genome shotgun (WGS) entry which is preliminary data.</text>
</comment>
<dbReference type="CDD" id="cd05400">
    <property type="entry name" value="NT_2-5OAS_ClassI-CCAase"/>
    <property type="match status" value="1"/>
</dbReference>
<dbReference type="Proteomes" id="UP000461165">
    <property type="component" value="Unassembled WGS sequence"/>
</dbReference>
<dbReference type="EMBL" id="WDUB01000030">
    <property type="protein sequence ID" value="KAB7200691.1"/>
    <property type="molecule type" value="Genomic_DNA"/>
</dbReference>
<dbReference type="Gene3D" id="3.30.460.10">
    <property type="entry name" value="Beta Polymerase, domain 2"/>
    <property type="match status" value="1"/>
</dbReference>
<dbReference type="Proteomes" id="UP000476628">
    <property type="component" value="Unassembled WGS sequence"/>
</dbReference>
<reference evidence="7 8" key="2">
    <citation type="journal article" date="2019" name="Nat. Med.">
        <title>A library of human gut bacterial isolates paired with longitudinal multiomics data enables mechanistic microbiome research.</title>
        <authorList>
            <person name="Poyet M."/>
            <person name="Groussin M."/>
            <person name="Gibbons S.M."/>
            <person name="Avila-Pacheco J."/>
            <person name="Jiang X."/>
            <person name="Kearney S.M."/>
            <person name="Perrotta A.R."/>
            <person name="Berdy B."/>
            <person name="Zhao S."/>
            <person name="Lieberman T.D."/>
            <person name="Swanson P.K."/>
            <person name="Smith M."/>
            <person name="Roesemann S."/>
            <person name="Alexander J.E."/>
            <person name="Rich S.A."/>
            <person name="Livny J."/>
            <person name="Vlamakis H."/>
            <person name="Clish C."/>
            <person name="Bullock K."/>
            <person name="Deik A."/>
            <person name="Scott J."/>
            <person name="Pierce K.A."/>
            <person name="Xavier R.J."/>
            <person name="Alm E.J."/>
        </authorList>
    </citation>
    <scope>NUCLEOTIDE SEQUENCE [LARGE SCALE GENOMIC DNA]</scope>
    <source>
        <strain evidence="4 8">BIOML-A136</strain>
        <strain evidence="3 7">BIOML-A166</strain>
        <strain evidence="2 9">BIOML-A320</strain>
    </source>
</reference>
<sequence>MNFYVQKHAGVINQETRGLIAKRYRTVTKAINREFYNSYSEVEHSLYVGSYGRYTAVDTSDIDIMVILPREEYEHYDSYRGNGQSRLLQSVRNAIKQAYSMSDVRADGQVVKIAFSDEMKFEILPAFVSMDWGGNTIYEYPDSNQGGNWLSSNPKAEQEAIKQKNRSSNGLLVDTCRHMRVVRDSCFKSYHLSGIVIDSFVYSAIKDWRWCNPGVPSSSPKGSYEEIILRYWEDSIQFSPNSLTAPGSGDSVNVQKSNECLGKVLRYMAGK</sequence>
<name>A0A3D8TXD2_BIFLN</name>
<evidence type="ECO:0000313" key="5">
    <source>
        <dbReference type="EMBL" id="RDX05781.1"/>
    </source>
</evidence>
<keyword evidence="5" id="KW-0808">Transferase</keyword>
<gene>
    <name evidence="5" type="ORF">CE169_09100</name>
    <name evidence="4" type="ORF">GBC45_11150</name>
    <name evidence="3" type="ORF">GBC97_05025</name>
    <name evidence="2" type="ORF">GBK08_05125</name>
</gene>
<evidence type="ECO:0000313" key="6">
    <source>
        <dbReference type="Proteomes" id="UP000257074"/>
    </source>
</evidence>
<organism evidence="5 6">
    <name type="scientific">Bifidobacterium longum</name>
    <dbReference type="NCBI Taxonomy" id="216816"/>
    <lineage>
        <taxon>Bacteria</taxon>
        <taxon>Bacillati</taxon>
        <taxon>Actinomycetota</taxon>
        <taxon>Actinomycetes</taxon>
        <taxon>Bifidobacteriales</taxon>
        <taxon>Bifidobacteriaceae</taxon>
        <taxon>Bifidobacterium</taxon>
    </lineage>
</organism>
<evidence type="ECO:0000313" key="7">
    <source>
        <dbReference type="Proteomes" id="UP000461165"/>
    </source>
</evidence>
<evidence type="ECO:0000313" key="8">
    <source>
        <dbReference type="Proteomes" id="UP000476628"/>
    </source>
</evidence>
<evidence type="ECO:0000313" key="3">
    <source>
        <dbReference type="EMBL" id="KAB7135707.1"/>
    </source>
</evidence>
<keyword evidence="1" id="KW-0051">Antiviral defense</keyword>
<dbReference type="RefSeq" id="WP_077384362.1">
    <property type="nucleotide sequence ID" value="NZ_BAABXE010000001.1"/>
</dbReference>
<evidence type="ECO:0000313" key="4">
    <source>
        <dbReference type="EMBL" id="KAB7200691.1"/>
    </source>
</evidence>